<keyword evidence="1" id="KW-0812">Transmembrane</keyword>
<dbReference type="OrthoDB" id="378663at2"/>
<dbReference type="Pfam" id="PF02517">
    <property type="entry name" value="Rce1-like"/>
    <property type="match status" value="1"/>
</dbReference>
<dbReference type="EMBL" id="LVJH01000027">
    <property type="protein sequence ID" value="OAB41719.1"/>
    <property type="molecule type" value="Genomic_DNA"/>
</dbReference>
<gene>
    <name evidence="3" type="ORF">PGLA_15720</name>
</gene>
<dbReference type="AlphaFoldDB" id="A0A168K926"/>
<dbReference type="GO" id="GO:0080120">
    <property type="term" value="P:CAAX-box protein maturation"/>
    <property type="evidence" value="ECO:0007669"/>
    <property type="project" value="UniProtKB-ARBA"/>
</dbReference>
<dbReference type="GO" id="GO:0004175">
    <property type="term" value="F:endopeptidase activity"/>
    <property type="evidence" value="ECO:0007669"/>
    <property type="project" value="UniProtKB-ARBA"/>
</dbReference>
<sequence>MKPKGNDSWFVMWLISLLTPSRSASFWIAIVMTGVLFGIAHLPGVIKKGYKATPMLIGSAVLGNLWVSLFCGFLLWQYRLIAAIVVHM</sequence>
<accession>A0A168K926</accession>
<reference evidence="3 4" key="1">
    <citation type="submission" date="2016-03" db="EMBL/GenBank/DDBJ databases">
        <title>Draft genome sequence of Paenibacillus glacialis DSM 22343.</title>
        <authorList>
            <person name="Shin S.-K."/>
            <person name="Yi H."/>
        </authorList>
    </citation>
    <scope>NUCLEOTIDE SEQUENCE [LARGE SCALE GENOMIC DNA]</scope>
    <source>
        <strain evidence="3 4">DSM 22343</strain>
    </source>
</reference>
<keyword evidence="1" id="KW-0472">Membrane</keyword>
<evidence type="ECO:0000256" key="1">
    <source>
        <dbReference type="SAM" id="Phobius"/>
    </source>
</evidence>
<name>A0A168K926_9BACL</name>
<proteinExistence type="predicted"/>
<evidence type="ECO:0000313" key="4">
    <source>
        <dbReference type="Proteomes" id="UP000076967"/>
    </source>
</evidence>
<dbReference type="InterPro" id="IPR003675">
    <property type="entry name" value="Rce1/LyrA-like_dom"/>
</dbReference>
<evidence type="ECO:0000259" key="2">
    <source>
        <dbReference type="Pfam" id="PF02517"/>
    </source>
</evidence>
<feature type="domain" description="CAAX prenyl protease 2/Lysostaphin resistance protein A-like" evidence="2">
    <location>
        <begin position="10"/>
        <end position="88"/>
    </location>
</feature>
<feature type="transmembrane region" description="Helical" evidence="1">
    <location>
        <begin position="55"/>
        <end position="78"/>
    </location>
</feature>
<keyword evidence="4" id="KW-1185">Reference proteome</keyword>
<comment type="caution">
    <text evidence="3">The sequence shown here is derived from an EMBL/GenBank/DDBJ whole genome shotgun (WGS) entry which is preliminary data.</text>
</comment>
<dbReference type="RefSeq" id="WP_068534350.1">
    <property type="nucleotide sequence ID" value="NZ_LVJH01000027.1"/>
</dbReference>
<organism evidence="3 4">
    <name type="scientific">Paenibacillus glacialis</name>
    <dbReference type="NCBI Taxonomy" id="494026"/>
    <lineage>
        <taxon>Bacteria</taxon>
        <taxon>Bacillati</taxon>
        <taxon>Bacillota</taxon>
        <taxon>Bacilli</taxon>
        <taxon>Bacillales</taxon>
        <taxon>Paenibacillaceae</taxon>
        <taxon>Paenibacillus</taxon>
    </lineage>
</organism>
<feature type="transmembrane region" description="Helical" evidence="1">
    <location>
        <begin position="24"/>
        <end position="43"/>
    </location>
</feature>
<protein>
    <recommendedName>
        <fullName evidence="2">CAAX prenyl protease 2/Lysostaphin resistance protein A-like domain-containing protein</fullName>
    </recommendedName>
</protein>
<keyword evidence="1" id="KW-1133">Transmembrane helix</keyword>
<evidence type="ECO:0000313" key="3">
    <source>
        <dbReference type="EMBL" id="OAB41719.1"/>
    </source>
</evidence>
<dbReference type="Proteomes" id="UP000076967">
    <property type="component" value="Unassembled WGS sequence"/>
</dbReference>